<protein>
    <submittedName>
        <fullName evidence="1">Alginate lyase-domain-containing protein</fullName>
    </submittedName>
</protein>
<organism evidence="1 2">
    <name type="scientific">Hygrophoropsis aurantiaca</name>
    <dbReference type="NCBI Taxonomy" id="72124"/>
    <lineage>
        <taxon>Eukaryota</taxon>
        <taxon>Fungi</taxon>
        <taxon>Dikarya</taxon>
        <taxon>Basidiomycota</taxon>
        <taxon>Agaricomycotina</taxon>
        <taxon>Agaricomycetes</taxon>
        <taxon>Agaricomycetidae</taxon>
        <taxon>Boletales</taxon>
        <taxon>Coniophorineae</taxon>
        <taxon>Hygrophoropsidaceae</taxon>
        <taxon>Hygrophoropsis</taxon>
    </lineage>
</organism>
<accession>A0ACB8APX1</accession>
<keyword evidence="1" id="KW-0456">Lyase</keyword>
<sequence>MASDHNLTTASPSTTHTVTHSQPITSILNQADSECTIKIPIPYGAVATDLPSTIPENAGLFGSQTTEQDSSSTLAPGAEDPARARKGKCTPSTTHLAPSATWTTCPYVVKDGRVNPDVRTLQGVPAINDASQSILYNAIAYALNPNGSYSHNVATSIDAFFFSPSSRMNPNLNFGQVVRGPGHKGQQGTFTGILDFRGIVKIVNGIFIMRGTTAPDWTMERDQGMTTWMSHYKDWLQTSSLGIEAASRPKRNYSNHGSFFASQLAAAQMLVGDTKGAMTTLQKYFSNQFQDQIASSGEQPFEAVRTRPYHYRCFNLEAMITNAKLGDQLGLNLWTTKSKYGATVQDALDYTMKLDPKHEEVGDIFPHVSAVAAAYGDPDGKYGAFLQKTDPDYQSHPFWYYDQTIALPNSPAAQAVVGNGSSRRSISDQSKGKDTPIKFTCPVIFDNIPQGQTVEIADGIFVTCDQLKGFYLGTSD</sequence>
<proteinExistence type="predicted"/>
<dbReference type="EMBL" id="MU267601">
    <property type="protein sequence ID" value="KAH7915386.1"/>
    <property type="molecule type" value="Genomic_DNA"/>
</dbReference>
<dbReference type="Proteomes" id="UP000790377">
    <property type="component" value="Unassembled WGS sequence"/>
</dbReference>
<gene>
    <name evidence="1" type="ORF">BJ138DRAFT_997960</name>
</gene>
<evidence type="ECO:0000313" key="2">
    <source>
        <dbReference type="Proteomes" id="UP000790377"/>
    </source>
</evidence>
<comment type="caution">
    <text evidence="1">The sequence shown here is derived from an EMBL/GenBank/DDBJ whole genome shotgun (WGS) entry which is preliminary data.</text>
</comment>
<keyword evidence="2" id="KW-1185">Reference proteome</keyword>
<evidence type="ECO:0000313" key="1">
    <source>
        <dbReference type="EMBL" id="KAH7915386.1"/>
    </source>
</evidence>
<name>A0ACB8APX1_9AGAM</name>
<reference evidence="1" key="1">
    <citation type="journal article" date="2021" name="New Phytol.">
        <title>Evolutionary innovations through gain and loss of genes in the ectomycorrhizal Boletales.</title>
        <authorList>
            <person name="Wu G."/>
            <person name="Miyauchi S."/>
            <person name="Morin E."/>
            <person name="Kuo A."/>
            <person name="Drula E."/>
            <person name="Varga T."/>
            <person name="Kohler A."/>
            <person name="Feng B."/>
            <person name="Cao Y."/>
            <person name="Lipzen A."/>
            <person name="Daum C."/>
            <person name="Hundley H."/>
            <person name="Pangilinan J."/>
            <person name="Johnson J."/>
            <person name="Barry K."/>
            <person name="LaButti K."/>
            <person name="Ng V."/>
            <person name="Ahrendt S."/>
            <person name="Min B."/>
            <person name="Choi I.G."/>
            <person name="Park H."/>
            <person name="Plett J.M."/>
            <person name="Magnuson J."/>
            <person name="Spatafora J.W."/>
            <person name="Nagy L.G."/>
            <person name="Henrissat B."/>
            <person name="Grigoriev I.V."/>
            <person name="Yang Z.L."/>
            <person name="Xu J."/>
            <person name="Martin F.M."/>
        </authorList>
    </citation>
    <scope>NUCLEOTIDE SEQUENCE</scope>
    <source>
        <strain evidence="1">ATCC 28755</strain>
    </source>
</reference>